<accession>A0ABQ8TR99</accession>
<reference evidence="1 2" key="1">
    <citation type="journal article" date="2022" name="Allergy">
        <title>Genome assembly and annotation of Periplaneta americana reveal a comprehensive cockroach allergen profile.</title>
        <authorList>
            <person name="Wang L."/>
            <person name="Xiong Q."/>
            <person name="Saelim N."/>
            <person name="Wang L."/>
            <person name="Nong W."/>
            <person name="Wan A.T."/>
            <person name="Shi M."/>
            <person name="Liu X."/>
            <person name="Cao Q."/>
            <person name="Hui J.H.L."/>
            <person name="Sookrung N."/>
            <person name="Leung T.F."/>
            <person name="Tungtrongchitr A."/>
            <person name="Tsui S.K.W."/>
        </authorList>
    </citation>
    <scope>NUCLEOTIDE SEQUENCE [LARGE SCALE GENOMIC DNA]</scope>
    <source>
        <strain evidence="1">PWHHKU_190912</strain>
    </source>
</reference>
<dbReference type="EMBL" id="JAJSOF020000003">
    <property type="protein sequence ID" value="KAJ4449144.1"/>
    <property type="molecule type" value="Genomic_DNA"/>
</dbReference>
<protein>
    <submittedName>
        <fullName evidence="1">Uncharacterized protein</fullName>
    </submittedName>
</protein>
<evidence type="ECO:0000313" key="1">
    <source>
        <dbReference type="EMBL" id="KAJ4449144.1"/>
    </source>
</evidence>
<name>A0ABQ8TR99_PERAM</name>
<keyword evidence="2" id="KW-1185">Reference proteome</keyword>
<evidence type="ECO:0000313" key="2">
    <source>
        <dbReference type="Proteomes" id="UP001148838"/>
    </source>
</evidence>
<proteinExistence type="predicted"/>
<dbReference type="Proteomes" id="UP001148838">
    <property type="component" value="Unassembled WGS sequence"/>
</dbReference>
<sequence>MLSAEFNSKESGIGQLLKTIFGLPLLAPQEVEDCFVNDLMAVKPIDDRLDQFFDYLLHTYITPTSEHPPPIWAEFTSSLERTTNCCESLHSKLNAHFCAPHPNIFALADALKEVQCDTYIKLRSKSKCRPKIMQQKKTFVKDWMEKLSDGSRGNQLQYTGEINLEPTRVAYSSVTNWELIHRFGNQFQYSRLPGLTDFRGNISLFFSLFLNKISTTQNHVICGFTTLTGDNEMRTGSRNLGGTNNSLVSWTLTLREEQRISVFENKVLRKMFEAKRDEVTGEWRKLHNAELHALYSSPDIITNIKSRRLRWAGHVARMGESRNAYRVLVGRPAGKRPLGRPRRRWEDIIKMDLREVGYDDRDWINLAQDRDQWRAYVRAAMNLRVP</sequence>
<organism evidence="1 2">
    <name type="scientific">Periplaneta americana</name>
    <name type="common">American cockroach</name>
    <name type="synonym">Blatta americana</name>
    <dbReference type="NCBI Taxonomy" id="6978"/>
    <lineage>
        <taxon>Eukaryota</taxon>
        <taxon>Metazoa</taxon>
        <taxon>Ecdysozoa</taxon>
        <taxon>Arthropoda</taxon>
        <taxon>Hexapoda</taxon>
        <taxon>Insecta</taxon>
        <taxon>Pterygota</taxon>
        <taxon>Neoptera</taxon>
        <taxon>Polyneoptera</taxon>
        <taxon>Dictyoptera</taxon>
        <taxon>Blattodea</taxon>
        <taxon>Blattoidea</taxon>
        <taxon>Blattidae</taxon>
        <taxon>Blattinae</taxon>
        <taxon>Periplaneta</taxon>
    </lineage>
</organism>
<comment type="caution">
    <text evidence="1">The sequence shown here is derived from an EMBL/GenBank/DDBJ whole genome shotgun (WGS) entry which is preliminary data.</text>
</comment>
<gene>
    <name evidence="1" type="ORF">ANN_00539</name>
</gene>